<evidence type="ECO:0000313" key="10">
    <source>
        <dbReference type="EMBL" id="TNN03592.1"/>
    </source>
</evidence>
<evidence type="ECO:0000256" key="4">
    <source>
        <dbReference type="ARBA" id="ARBA00022737"/>
    </source>
</evidence>
<evidence type="ECO:0000256" key="6">
    <source>
        <dbReference type="ARBA" id="ARBA00022833"/>
    </source>
</evidence>
<dbReference type="PANTHER" id="PTHR45736">
    <property type="entry name" value="ZINC FINGER MYM-TYPE PROTEIN"/>
    <property type="match status" value="1"/>
</dbReference>
<keyword evidence="7" id="KW-0832">Ubl conjugation</keyword>
<feature type="region of interest" description="Disordered" evidence="8">
    <location>
        <begin position="938"/>
        <end position="967"/>
    </location>
</feature>
<gene>
    <name evidence="10" type="ORF">fugu_000621</name>
</gene>
<dbReference type="SMART" id="SM00746">
    <property type="entry name" value="TRASH"/>
    <property type="match status" value="9"/>
</dbReference>
<evidence type="ECO:0000259" key="9">
    <source>
        <dbReference type="SMART" id="SM00746"/>
    </source>
</evidence>
<feature type="compositionally biased region" description="Acidic residues" evidence="8">
    <location>
        <begin position="665"/>
        <end position="685"/>
    </location>
</feature>
<dbReference type="Proteomes" id="UP000516260">
    <property type="component" value="Chromosome 1"/>
</dbReference>
<feature type="compositionally biased region" description="Polar residues" evidence="8">
    <location>
        <begin position="63"/>
        <end position="86"/>
    </location>
</feature>
<feature type="domain" description="TRASH" evidence="9">
    <location>
        <begin position="115"/>
        <end position="151"/>
    </location>
</feature>
<organism evidence="10 11">
    <name type="scientific">Takifugu bimaculatus</name>
    <dbReference type="NCBI Taxonomy" id="433685"/>
    <lineage>
        <taxon>Eukaryota</taxon>
        <taxon>Metazoa</taxon>
        <taxon>Chordata</taxon>
        <taxon>Craniata</taxon>
        <taxon>Vertebrata</taxon>
        <taxon>Euteleostomi</taxon>
        <taxon>Actinopterygii</taxon>
        <taxon>Neopterygii</taxon>
        <taxon>Teleostei</taxon>
        <taxon>Neoteleostei</taxon>
        <taxon>Acanthomorphata</taxon>
        <taxon>Eupercaria</taxon>
        <taxon>Tetraodontiformes</taxon>
        <taxon>Tetradontoidea</taxon>
        <taxon>Tetraodontidae</taxon>
        <taxon>Takifugu</taxon>
    </lineage>
</organism>
<keyword evidence="2" id="KW-0597">Phosphoprotein</keyword>
<dbReference type="Pfam" id="PF12012">
    <property type="entry name" value="DUF3504"/>
    <property type="match status" value="1"/>
</dbReference>
<sequence>MAVQAGEGQAEVNGLQISNAFSLNPDSSPGCPTASFNPGRGSGPVGQLAQNGDMGSHNRADSWISQSASVPRSLKQTGVDSPSPATSLPKPPGQSSSSNSSSGSQPQPRTVKVTCANCKKPLKKGQTAYQRKGSTHLFCSTTCLSAFSHKPAPKKSCTMCKKDITNMKGTIVAQVDSSESFQEFCSTGCLGAYENKQNPPKSSLKTKCTVCGKLTEIRHEVSFKTVTHKICSDTCFNVYRRANGLIMNCCEQCGDYLPSRPSANHFLLVDGQQKRFCCQNCIRDFKQAHSKLATCQTCKTLIKTGEVLHGLGVGGVMGSFCSVNCLNKGKLTTASFVAAEPTCHFCKRNSLPQYQATLPEGNVLNFCSSQCVTKFQNATLQTATNGQLPLSTAADTVQLKCNYCRGAFSLKPETLEWEDKMYQFCSKVCCEDYKKLHCIVTFCEYCQEERTLHETVKFSGVKRPFCSEGCKLLFKQDFIKRLGLKCVSCNHCNQLCKKSITRQFGGTTRDFCSETCAKKFHDWFYKFYCQQNEPIMVTQKGPENSSIGVELQAPKFGLVNQGSMAYAGGLMRDVKNKAVLCKPLTLTKATYCKPHMQSKHLQTDVDDGIKREYVPVPIPVPVFIPNAHEYVLPGHSHSSVSAYTDVETIKVKKEVREQESSISNSEEEEEEEEEEEKYDPNLDLETDFPQVSALEPAPVLEGMDEDMSFSLPPVLAESKEQEEEEEEPVPRPQPRKQGNKRQAVEQSSAQISSEGPSVKRSLPLKARYGIYAWKRWVLSSSEKTEDTKDEDGSKPVRVKSNLLSLSPEELNEGLSQFVREHLHTKGRKDDLFSDSCYQQFGEELNKVLKDWQPSVLPDGLLWSRVEEQSLWSSRQLGEQSPAMLLRSLVYLNTKYFGLRTVEQHLRLSFANVYGPDTIHPVTKEMTVCISVPSISQGDHVQTESRKRKRKSEVDDEDQEPSDSAGSAVRCPVKKHECHLYDLYRSKCQILLVTLMASCGLLQLLWRARTLENLLTQVLLVRDVYTDKHYTEEDVDGGE</sequence>
<feature type="domain" description="TRASH" evidence="9">
    <location>
        <begin position="157"/>
        <end position="197"/>
    </location>
</feature>
<keyword evidence="4" id="KW-0677">Repeat</keyword>
<evidence type="ECO:0000256" key="3">
    <source>
        <dbReference type="ARBA" id="ARBA00022723"/>
    </source>
</evidence>
<comment type="caution">
    <text evidence="10">The sequence shown here is derived from an EMBL/GenBank/DDBJ whole genome shotgun (WGS) entry which is preliminary data.</text>
</comment>
<dbReference type="GO" id="GO:0008270">
    <property type="term" value="F:zinc ion binding"/>
    <property type="evidence" value="ECO:0007669"/>
    <property type="project" value="UniProtKB-KW"/>
</dbReference>
<evidence type="ECO:0000256" key="1">
    <source>
        <dbReference type="ARBA" id="ARBA00022499"/>
    </source>
</evidence>
<keyword evidence="11" id="KW-1185">Reference proteome</keyword>
<feature type="domain" description="TRASH" evidence="9">
    <location>
        <begin position="443"/>
        <end position="478"/>
    </location>
</feature>
<dbReference type="AlphaFoldDB" id="A0A4Z2CH92"/>
<accession>A0A4Z2CH92</accession>
<keyword evidence="3" id="KW-0479">Metal-binding</keyword>
<feature type="region of interest" description="Disordered" evidence="8">
    <location>
        <begin position="20"/>
        <end position="110"/>
    </location>
</feature>
<keyword evidence="6" id="KW-0862">Zinc</keyword>
<dbReference type="Pfam" id="PF25561">
    <property type="entry name" value="QRICH1"/>
    <property type="match status" value="1"/>
</dbReference>
<evidence type="ECO:0000256" key="8">
    <source>
        <dbReference type="SAM" id="MobiDB-lite"/>
    </source>
</evidence>
<dbReference type="Pfam" id="PF06467">
    <property type="entry name" value="zf-FCS"/>
    <property type="match status" value="7"/>
</dbReference>
<keyword evidence="1" id="KW-1017">Isopeptide bond</keyword>
<evidence type="ECO:0000256" key="7">
    <source>
        <dbReference type="ARBA" id="ARBA00022843"/>
    </source>
</evidence>
<proteinExistence type="predicted"/>
<feature type="region of interest" description="Disordered" evidence="8">
    <location>
        <begin position="716"/>
        <end position="757"/>
    </location>
</feature>
<dbReference type="InterPro" id="IPR011017">
    <property type="entry name" value="TRASH_dom"/>
</dbReference>
<evidence type="ECO:0000313" key="11">
    <source>
        <dbReference type="Proteomes" id="UP000516260"/>
    </source>
</evidence>
<feature type="region of interest" description="Disordered" evidence="8">
    <location>
        <begin position="654"/>
        <end position="685"/>
    </location>
</feature>
<dbReference type="InterPro" id="IPR010507">
    <property type="entry name" value="Znf_MYM"/>
</dbReference>
<feature type="domain" description="TRASH" evidence="9">
    <location>
        <begin position="208"/>
        <end position="243"/>
    </location>
</feature>
<feature type="compositionally biased region" description="Polar residues" evidence="8">
    <location>
        <begin position="744"/>
        <end position="755"/>
    </location>
</feature>
<dbReference type="EMBL" id="SWLE01000001">
    <property type="protein sequence ID" value="TNN03592.1"/>
    <property type="molecule type" value="Genomic_DNA"/>
</dbReference>
<dbReference type="SUPFAM" id="SSF57716">
    <property type="entry name" value="Glucocorticoid receptor-like (DNA-binding domain)"/>
    <property type="match status" value="1"/>
</dbReference>
<keyword evidence="5" id="KW-0863">Zinc-finger</keyword>
<reference evidence="10 11" key="1">
    <citation type="submission" date="2019-04" db="EMBL/GenBank/DDBJ databases">
        <title>The sequence and de novo assembly of Takifugu bimaculatus genome using PacBio and Hi-C technologies.</title>
        <authorList>
            <person name="Xu P."/>
            <person name="Liu B."/>
            <person name="Zhou Z."/>
        </authorList>
    </citation>
    <scope>NUCLEOTIDE SEQUENCE [LARGE SCALE GENOMIC DNA]</scope>
    <source>
        <strain evidence="10">TB-2018</strain>
        <tissue evidence="10">Muscle</tissue>
    </source>
</reference>
<feature type="domain" description="TRASH" evidence="9">
    <location>
        <begin position="401"/>
        <end position="437"/>
    </location>
</feature>
<name>A0A4Z2CH92_9TELE</name>
<protein>
    <recommendedName>
        <fullName evidence="9">TRASH domain-containing protein</fullName>
    </recommendedName>
</protein>
<feature type="compositionally biased region" description="Low complexity" evidence="8">
    <location>
        <begin position="93"/>
        <end position="108"/>
    </location>
</feature>
<evidence type="ECO:0000256" key="5">
    <source>
        <dbReference type="ARBA" id="ARBA00022771"/>
    </source>
</evidence>
<feature type="domain" description="TRASH" evidence="9">
    <location>
        <begin position="489"/>
        <end position="524"/>
    </location>
</feature>
<dbReference type="InterPro" id="IPR057926">
    <property type="entry name" value="QRICH1_dom"/>
</dbReference>
<feature type="domain" description="TRASH" evidence="9">
    <location>
        <begin position="343"/>
        <end position="379"/>
    </location>
</feature>
<dbReference type="PANTHER" id="PTHR45736:SF6">
    <property type="entry name" value="ZINC FINGER MYM-TYPE PROTEIN 2"/>
    <property type="match status" value="1"/>
</dbReference>
<dbReference type="InterPro" id="IPR051284">
    <property type="entry name" value="ZnF_MYMT-QRICH1"/>
</dbReference>
<evidence type="ECO:0000256" key="2">
    <source>
        <dbReference type="ARBA" id="ARBA00022553"/>
    </source>
</evidence>
<feature type="domain" description="TRASH" evidence="9">
    <location>
        <begin position="250"/>
        <end position="289"/>
    </location>
</feature>
<feature type="domain" description="TRASH" evidence="9">
    <location>
        <begin position="295"/>
        <end position="333"/>
    </location>
</feature>
<dbReference type="InterPro" id="IPR021893">
    <property type="entry name" value="ZMYM2-like_C"/>
</dbReference>